<feature type="compositionally biased region" description="Polar residues" evidence="1">
    <location>
        <begin position="68"/>
        <end position="77"/>
    </location>
</feature>
<sequence>MAVRGYRAILSRYTCNICGIGRSNSGLSWIHTADQEEHIMQRNDQHRDDELIDLGGVIEETKGGAPNLNDTAGQQQPFGGALTDD</sequence>
<gene>
    <name evidence="2" type="ORF">D0Z70_20600</name>
</gene>
<dbReference type="InterPro" id="IPR049805">
    <property type="entry name" value="Lasso_benenodin"/>
</dbReference>
<keyword evidence="3" id="KW-1185">Reference proteome</keyword>
<evidence type="ECO:0000256" key="1">
    <source>
        <dbReference type="SAM" id="MobiDB-lite"/>
    </source>
</evidence>
<name>A0A418YMI6_9SPHN</name>
<dbReference type="NCBIfam" id="NF033522">
    <property type="entry name" value="lasso_benenodin"/>
    <property type="match status" value="1"/>
</dbReference>
<organism evidence="2 3">
    <name type="scientific">Sphingobium terrigena</name>
    <dbReference type="NCBI Taxonomy" id="2304063"/>
    <lineage>
        <taxon>Bacteria</taxon>
        <taxon>Pseudomonadati</taxon>
        <taxon>Pseudomonadota</taxon>
        <taxon>Alphaproteobacteria</taxon>
        <taxon>Sphingomonadales</taxon>
        <taxon>Sphingomonadaceae</taxon>
        <taxon>Sphingobium</taxon>
    </lineage>
</organism>
<dbReference type="Pfam" id="PF24178">
    <property type="entry name" value="Subterisin"/>
    <property type="match status" value="1"/>
</dbReference>
<dbReference type="Proteomes" id="UP000283469">
    <property type="component" value="Unassembled WGS sequence"/>
</dbReference>
<reference evidence="2 3" key="1">
    <citation type="submission" date="2018-08" db="EMBL/GenBank/DDBJ databases">
        <title>Sphingobium sp. EO9.</title>
        <authorList>
            <person name="Park Y."/>
            <person name="Kim K.H."/>
            <person name="Jeon C.O."/>
        </authorList>
    </citation>
    <scope>NUCLEOTIDE SEQUENCE [LARGE SCALE GENOMIC DNA]</scope>
    <source>
        <strain evidence="2 3">EO9</strain>
    </source>
</reference>
<comment type="caution">
    <text evidence="2">The sequence shown here is derived from an EMBL/GenBank/DDBJ whole genome shotgun (WGS) entry which is preliminary data.</text>
</comment>
<evidence type="ECO:0000313" key="2">
    <source>
        <dbReference type="EMBL" id="RJG52379.1"/>
    </source>
</evidence>
<accession>A0A418YMI6</accession>
<proteinExistence type="predicted"/>
<dbReference type="OrthoDB" id="7475592at2"/>
<evidence type="ECO:0000313" key="3">
    <source>
        <dbReference type="Proteomes" id="UP000283469"/>
    </source>
</evidence>
<dbReference type="AlphaFoldDB" id="A0A418YMI6"/>
<dbReference type="EMBL" id="QVRA01000028">
    <property type="protein sequence ID" value="RJG52379.1"/>
    <property type="molecule type" value="Genomic_DNA"/>
</dbReference>
<feature type="region of interest" description="Disordered" evidence="1">
    <location>
        <begin position="62"/>
        <end position="85"/>
    </location>
</feature>
<protein>
    <submittedName>
        <fullName evidence="2">Benenodin family lasso peptide</fullName>
    </submittedName>
</protein>